<dbReference type="Proteomes" id="UP000053257">
    <property type="component" value="Unassembled WGS sequence"/>
</dbReference>
<feature type="region of interest" description="Disordered" evidence="1">
    <location>
        <begin position="1"/>
        <end position="42"/>
    </location>
</feature>
<protein>
    <submittedName>
        <fullName evidence="2">Uncharacterized protein</fullName>
    </submittedName>
</protein>
<dbReference type="HOGENOM" id="CLU_1046274_0_0_1"/>
<organism evidence="2 3">
    <name type="scientific">Phlebiopsis gigantea (strain 11061_1 CR5-6)</name>
    <name type="common">White-rot fungus</name>
    <name type="synonym">Peniophora gigantea</name>
    <dbReference type="NCBI Taxonomy" id="745531"/>
    <lineage>
        <taxon>Eukaryota</taxon>
        <taxon>Fungi</taxon>
        <taxon>Dikarya</taxon>
        <taxon>Basidiomycota</taxon>
        <taxon>Agaricomycotina</taxon>
        <taxon>Agaricomycetes</taxon>
        <taxon>Polyporales</taxon>
        <taxon>Phanerochaetaceae</taxon>
        <taxon>Phlebiopsis</taxon>
    </lineage>
</organism>
<gene>
    <name evidence="2" type="ORF">PHLGIDRAFT_128631</name>
</gene>
<feature type="region of interest" description="Disordered" evidence="1">
    <location>
        <begin position="129"/>
        <end position="157"/>
    </location>
</feature>
<name>A0A0C3S5X5_PHLG1</name>
<proteinExistence type="predicted"/>
<evidence type="ECO:0000256" key="1">
    <source>
        <dbReference type="SAM" id="MobiDB-lite"/>
    </source>
</evidence>
<sequence length="266" mass="29204">MNTHHTSTHPSPSPFQNDGHHRTYGQHQPLNPTTPAPPARGNDAWAWEIAHDSRQNRFPNVAPFTYVPTIKLVTIPIVSYSQPQPQSSPRFTVDDTGFPLERGSSFARTESPNIHSIYYAPPRHTQYSEPNVTIPPPGPPPPTLASLSPPPTTTNPLPPPIYPQWPSPPAVPVFVPVFPVWSIPPPQPTPGLRLPSFPSNGHASPDCLRPGLVNLRSRMPAHRDQTCTIIETAPGVEESGTAEMHLSVHLDSLLGETFEFRSSLEL</sequence>
<feature type="compositionally biased region" description="Pro residues" evidence="1">
    <location>
        <begin position="133"/>
        <end position="157"/>
    </location>
</feature>
<dbReference type="EMBL" id="KN840532">
    <property type="protein sequence ID" value="KIP05847.1"/>
    <property type="molecule type" value="Genomic_DNA"/>
</dbReference>
<dbReference type="AlphaFoldDB" id="A0A0C3S5X5"/>
<keyword evidence="3" id="KW-1185">Reference proteome</keyword>
<evidence type="ECO:0000313" key="3">
    <source>
        <dbReference type="Proteomes" id="UP000053257"/>
    </source>
</evidence>
<reference evidence="2 3" key="1">
    <citation type="journal article" date="2014" name="PLoS Genet.">
        <title>Analysis of the Phlebiopsis gigantea genome, transcriptome and secretome provides insight into its pioneer colonization strategies of wood.</title>
        <authorList>
            <person name="Hori C."/>
            <person name="Ishida T."/>
            <person name="Igarashi K."/>
            <person name="Samejima M."/>
            <person name="Suzuki H."/>
            <person name="Master E."/>
            <person name="Ferreira P."/>
            <person name="Ruiz-Duenas F.J."/>
            <person name="Held B."/>
            <person name="Canessa P."/>
            <person name="Larrondo L.F."/>
            <person name="Schmoll M."/>
            <person name="Druzhinina I.S."/>
            <person name="Kubicek C.P."/>
            <person name="Gaskell J.A."/>
            <person name="Kersten P."/>
            <person name="St John F."/>
            <person name="Glasner J."/>
            <person name="Sabat G."/>
            <person name="Splinter BonDurant S."/>
            <person name="Syed K."/>
            <person name="Yadav J."/>
            <person name="Mgbeahuruike A.C."/>
            <person name="Kovalchuk A."/>
            <person name="Asiegbu F.O."/>
            <person name="Lackner G."/>
            <person name="Hoffmeister D."/>
            <person name="Rencoret J."/>
            <person name="Gutierrez A."/>
            <person name="Sun H."/>
            <person name="Lindquist E."/>
            <person name="Barry K."/>
            <person name="Riley R."/>
            <person name="Grigoriev I.V."/>
            <person name="Henrissat B."/>
            <person name="Kues U."/>
            <person name="Berka R.M."/>
            <person name="Martinez A.T."/>
            <person name="Covert S.F."/>
            <person name="Blanchette R.A."/>
            <person name="Cullen D."/>
        </authorList>
    </citation>
    <scope>NUCLEOTIDE SEQUENCE [LARGE SCALE GENOMIC DNA]</scope>
    <source>
        <strain evidence="2 3">11061_1 CR5-6</strain>
    </source>
</reference>
<accession>A0A0C3S5X5</accession>
<feature type="compositionally biased region" description="Low complexity" evidence="1">
    <location>
        <begin position="1"/>
        <end position="10"/>
    </location>
</feature>
<evidence type="ECO:0000313" key="2">
    <source>
        <dbReference type="EMBL" id="KIP05847.1"/>
    </source>
</evidence>